<keyword evidence="3" id="KW-1185">Reference proteome</keyword>
<sequence>MSKLKKLSDEDLSIISNEFGLILEKEVSKVISTKELEDLDLDITLIYENDQLDVDVDLGVLPDKLSNITEKSLDIAIDEAYLRFDSFIDDNYRV</sequence>
<protein>
    <recommendedName>
        <fullName evidence="4">DUF3194 domain-containing protein</fullName>
    </recommendedName>
</protein>
<evidence type="ECO:0000313" key="3">
    <source>
        <dbReference type="Proteomes" id="UP000077428"/>
    </source>
</evidence>
<dbReference type="InterPro" id="IPR024502">
    <property type="entry name" value="DUF3194"/>
</dbReference>
<evidence type="ECO:0000256" key="1">
    <source>
        <dbReference type="ARBA" id="ARBA00008515"/>
    </source>
</evidence>
<dbReference type="InterPro" id="IPR035954">
    <property type="entry name" value="MTH677-like_sf"/>
</dbReference>
<reference evidence="3" key="1">
    <citation type="journal article" date="2016" name="Genome Announc.">
        <title>Draft Genome Sequences of Methanobrevibacter curvatus DSM11111, Methanobrevibacter cuticularis DSM11139, Methanobrevibacter filiformis DSM11501, and Methanobrevibacter oralis DSM7256.</title>
        <authorList>
            <person name="Poehlein A."/>
            <person name="Seedorf H."/>
        </authorList>
    </citation>
    <scope>NUCLEOTIDE SEQUENCE [LARGE SCALE GENOMIC DNA]</scope>
    <source>
        <strain evidence="3">DSM 7256 / JCM 30027 / ZR</strain>
    </source>
</reference>
<organism evidence="2 3">
    <name type="scientific">Methanobrevibacter oralis</name>
    <dbReference type="NCBI Taxonomy" id="66851"/>
    <lineage>
        <taxon>Archaea</taxon>
        <taxon>Methanobacteriati</taxon>
        <taxon>Methanobacteriota</taxon>
        <taxon>Methanomada group</taxon>
        <taxon>Methanobacteria</taxon>
        <taxon>Methanobacteriales</taxon>
        <taxon>Methanobacteriaceae</taxon>
        <taxon>Methanobrevibacter</taxon>
    </lineage>
</organism>
<dbReference type="PATRIC" id="fig|66851.6.peg.1965"/>
<dbReference type="Proteomes" id="UP000077428">
    <property type="component" value="Unassembled WGS sequence"/>
</dbReference>
<comment type="similarity">
    <text evidence="1">Belongs to the UPF0440 family.</text>
</comment>
<dbReference type="RefSeq" id="WP_042694285.1">
    <property type="nucleotide sequence ID" value="NZ_CABMAB010000035.1"/>
</dbReference>
<evidence type="ECO:0008006" key="4">
    <source>
        <dbReference type="Google" id="ProtNLM"/>
    </source>
</evidence>
<accession>A0A162FIQ5</accession>
<gene>
    <name evidence="2" type="ORF">MBORA_17960</name>
</gene>
<dbReference type="Pfam" id="PF11419">
    <property type="entry name" value="DUF3194"/>
    <property type="match status" value="1"/>
</dbReference>
<comment type="caution">
    <text evidence="2">The sequence shown here is derived from an EMBL/GenBank/DDBJ whole genome shotgun (WGS) entry which is preliminary data.</text>
</comment>
<name>A0A162FIQ5_METOA</name>
<dbReference type="SUPFAM" id="SSF110783">
    <property type="entry name" value="Hypothetical protein MTH677"/>
    <property type="match status" value="1"/>
</dbReference>
<dbReference type="STRING" id="66851.MBORA_17960"/>
<dbReference type="Gene3D" id="3.30.300.100">
    <property type="entry name" value="MTH677-like"/>
    <property type="match status" value="1"/>
</dbReference>
<dbReference type="EMBL" id="LWMU01000112">
    <property type="protein sequence ID" value="KZX10590.1"/>
    <property type="molecule type" value="Genomic_DNA"/>
</dbReference>
<evidence type="ECO:0000313" key="2">
    <source>
        <dbReference type="EMBL" id="KZX10590.1"/>
    </source>
</evidence>
<dbReference type="AlphaFoldDB" id="A0A162FIQ5"/>
<dbReference type="OrthoDB" id="70168at2157"/>
<proteinExistence type="inferred from homology"/>